<dbReference type="Gene3D" id="2.60.120.10">
    <property type="entry name" value="Jelly Rolls"/>
    <property type="match status" value="2"/>
</dbReference>
<proteinExistence type="inferred from homology"/>
<dbReference type="InterPro" id="IPR012093">
    <property type="entry name" value="Pirin"/>
</dbReference>
<sequence>MSTSLVRKVEALQFPFQTPDPFLFAVYHNDAYPAGDDKMQAPRKGDGADFDPSAPYRMYHGDRVPGFPQHPHRGFETITATMDGIIDHTDSVGNAGRYGLGDLQWMTAGKGIVHGEMFPLVNNDRPNHLRLFQIWLNLPSARKMTEPAFVMHWAPDIARVRSADGLTSVVVWAGELMGARGAPPPPMSWAADSSNDVAVWFLTMKPGASFTLPPAAAGSASNRTLYFFAGAGVSVGAGALANHSAVELDAAQSADLHVPPAAGKDTLLLILQGKPIGEPVAQHGPFVMNTRAEINQAFSDYQETQFGGWPWPDDAMVFPRDKGRFALVNGKETRPPDGGSRRHDEM</sequence>
<evidence type="ECO:0000259" key="4">
    <source>
        <dbReference type="Pfam" id="PF05726"/>
    </source>
</evidence>
<dbReference type="InterPro" id="IPR011051">
    <property type="entry name" value="RmlC_Cupin_sf"/>
</dbReference>
<evidence type="ECO:0000256" key="1">
    <source>
        <dbReference type="ARBA" id="ARBA00008416"/>
    </source>
</evidence>
<dbReference type="PANTHER" id="PTHR13903:SF8">
    <property type="entry name" value="PIRIN"/>
    <property type="match status" value="1"/>
</dbReference>
<dbReference type="SUPFAM" id="SSF51182">
    <property type="entry name" value="RmlC-like cupins"/>
    <property type="match status" value="1"/>
</dbReference>
<dbReference type="PANTHER" id="PTHR13903">
    <property type="entry name" value="PIRIN-RELATED"/>
    <property type="match status" value="1"/>
</dbReference>
<dbReference type="InterPro" id="IPR008778">
    <property type="entry name" value="Pirin_C_dom"/>
</dbReference>
<evidence type="ECO:0000313" key="5">
    <source>
        <dbReference type="EMBL" id="CAD8705130.1"/>
    </source>
</evidence>
<accession>A0A7S0X8I5</accession>
<evidence type="ECO:0000256" key="2">
    <source>
        <dbReference type="RuleBase" id="RU003457"/>
    </source>
</evidence>
<evidence type="ECO:0008006" key="6">
    <source>
        <dbReference type="Google" id="ProtNLM"/>
    </source>
</evidence>
<gene>
    <name evidence="5" type="ORF">MANT1106_LOCUS7812</name>
</gene>
<protein>
    <recommendedName>
        <fullName evidence="6">Pirin N-terminal domain-containing protein</fullName>
    </recommendedName>
</protein>
<dbReference type="AlphaFoldDB" id="A0A7S0X8I5"/>
<dbReference type="EMBL" id="HBFC01013363">
    <property type="protein sequence ID" value="CAD8705130.1"/>
    <property type="molecule type" value="Transcribed_RNA"/>
</dbReference>
<reference evidence="5" key="1">
    <citation type="submission" date="2021-01" db="EMBL/GenBank/DDBJ databases">
        <authorList>
            <person name="Corre E."/>
            <person name="Pelletier E."/>
            <person name="Niang G."/>
            <person name="Scheremetjew M."/>
            <person name="Finn R."/>
            <person name="Kale V."/>
            <person name="Holt S."/>
            <person name="Cochrane G."/>
            <person name="Meng A."/>
            <person name="Brown T."/>
            <person name="Cohen L."/>
        </authorList>
    </citation>
    <scope>NUCLEOTIDE SEQUENCE</scope>
    <source>
        <strain evidence="5">SL-175</strain>
    </source>
</reference>
<evidence type="ECO:0000259" key="3">
    <source>
        <dbReference type="Pfam" id="PF02678"/>
    </source>
</evidence>
<dbReference type="InterPro" id="IPR014710">
    <property type="entry name" value="RmlC-like_jellyroll"/>
</dbReference>
<dbReference type="InterPro" id="IPR003829">
    <property type="entry name" value="Pirin_N_dom"/>
</dbReference>
<organism evidence="5">
    <name type="scientific">Mantoniella antarctica</name>
    <dbReference type="NCBI Taxonomy" id="81844"/>
    <lineage>
        <taxon>Eukaryota</taxon>
        <taxon>Viridiplantae</taxon>
        <taxon>Chlorophyta</taxon>
        <taxon>Mamiellophyceae</taxon>
        <taxon>Mamiellales</taxon>
        <taxon>Mamiellaceae</taxon>
        <taxon>Mantoniella</taxon>
    </lineage>
</organism>
<name>A0A7S0X8I5_9CHLO</name>
<comment type="similarity">
    <text evidence="1 2">Belongs to the pirin family.</text>
</comment>
<dbReference type="Pfam" id="PF02678">
    <property type="entry name" value="Pirin"/>
    <property type="match status" value="1"/>
</dbReference>
<dbReference type="Pfam" id="PF05726">
    <property type="entry name" value="Pirin_C"/>
    <property type="match status" value="1"/>
</dbReference>
<feature type="domain" description="Pirin C-terminal" evidence="4">
    <location>
        <begin position="202"/>
        <end position="307"/>
    </location>
</feature>
<feature type="domain" description="Pirin N-terminal" evidence="3">
    <location>
        <begin position="55"/>
        <end position="136"/>
    </location>
</feature>